<keyword evidence="1" id="KW-0808">Transferase</keyword>
<protein>
    <submittedName>
        <fullName evidence="1">S-receptor-like serine/threonine-protein kinase protein</fullName>
        <ecNumber evidence="1">2.7.11.1</ecNumber>
    </submittedName>
</protein>
<accession>A0ACB7VNR3</accession>
<dbReference type="Proteomes" id="UP000827976">
    <property type="component" value="Chromosome 8"/>
</dbReference>
<dbReference type="EC" id="2.7.11.1" evidence="1"/>
<organism evidence="1 2">
    <name type="scientific">Dioscorea alata</name>
    <name type="common">Purple yam</name>
    <dbReference type="NCBI Taxonomy" id="55571"/>
    <lineage>
        <taxon>Eukaryota</taxon>
        <taxon>Viridiplantae</taxon>
        <taxon>Streptophyta</taxon>
        <taxon>Embryophyta</taxon>
        <taxon>Tracheophyta</taxon>
        <taxon>Spermatophyta</taxon>
        <taxon>Magnoliopsida</taxon>
        <taxon>Liliopsida</taxon>
        <taxon>Dioscoreales</taxon>
        <taxon>Dioscoreaceae</taxon>
        <taxon>Dioscorea</taxon>
    </lineage>
</organism>
<reference evidence="2" key="1">
    <citation type="journal article" date="2022" name="Nat. Commun.">
        <title>Chromosome evolution and the genetic basis of agronomically important traits in greater yam.</title>
        <authorList>
            <person name="Bredeson J.V."/>
            <person name="Lyons J.B."/>
            <person name="Oniyinde I.O."/>
            <person name="Okereke N.R."/>
            <person name="Kolade O."/>
            <person name="Nnabue I."/>
            <person name="Nwadili C.O."/>
            <person name="Hribova E."/>
            <person name="Parker M."/>
            <person name="Nwogha J."/>
            <person name="Shu S."/>
            <person name="Carlson J."/>
            <person name="Kariba R."/>
            <person name="Muthemba S."/>
            <person name="Knop K."/>
            <person name="Barton G.J."/>
            <person name="Sherwood A.V."/>
            <person name="Lopez-Montes A."/>
            <person name="Asiedu R."/>
            <person name="Jamnadass R."/>
            <person name="Muchugi A."/>
            <person name="Goodstein D."/>
            <person name="Egesi C.N."/>
            <person name="Featherston J."/>
            <person name="Asfaw A."/>
            <person name="Simpson G.G."/>
            <person name="Dolezel J."/>
            <person name="Hendre P.S."/>
            <person name="Van Deynze A."/>
            <person name="Kumar P.L."/>
            <person name="Obidiegwu J.E."/>
            <person name="Bhattacharjee R."/>
            <person name="Rokhsar D.S."/>
        </authorList>
    </citation>
    <scope>NUCLEOTIDE SEQUENCE [LARGE SCALE GENOMIC DNA]</scope>
    <source>
        <strain evidence="2">cv. TDa95/00328</strain>
    </source>
</reference>
<name>A0ACB7VNR3_DIOAL</name>
<keyword evidence="2" id="KW-1185">Reference proteome</keyword>
<comment type="caution">
    <text evidence="1">The sequence shown here is derived from an EMBL/GenBank/DDBJ whole genome shotgun (WGS) entry which is preliminary data.</text>
</comment>
<evidence type="ECO:0000313" key="1">
    <source>
        <dbReference type="EMBL" id="KAH7675773.1"/>
    </source>
</evidence>
<evidence type="ECO:0000313" key="2">
    <source>
        <dbReference type="Proteomes" id="UP000827976"/>
    </source>
</evidence>
<gene>
    <name evidence="1" type="ORF">IHE45_08G159400</name>
</gene>
<sequence length="877" mass="96814">MFHSHYLLTSLPLHNTLNETLLNLFPLPAVLLSCPWCGIPFPAMASEQYPLLCLLLISLTISIISLPCASLDSISANQTLSGEQLLSSSGGNFVLGFLPIGNSSQRFYIGIWYNKVSERTPVWLANRAKPVSDPFTSVLQISSQDGNLVLLDQSKSLVWSTNITTTSSTSNSTVAVLLDTGNLVLRDGTNNSSKILWQSFDNPTHTWLPGGKLAFNKVTGKSQQLASWKNSEDPTPGLFSLEIDPDGTSQYIIQWNNSRSYWSSGLWNGQIFSLVPEMTSNYIYNFSYVNNSQENYFIYYVKDENIISRFIMDVSGQIKMLTWVPASGNWILFWSQPRQQCEVFALCGPFGSCNENALPYCNCIKGFRQKFPEDWALSDQSGGCERNTPLQCNTGNNSSANVDQDKFFEMGNVRLPDNPQALQFGSFDECELACLNNCSCTAYSYESGCSLWFGDLLNLQEQYGSGTGGGTLYLRLAASELPTQKSQKNMVVSIATGVVAACLLCGAIVWVLVWRRRKKALLNASKTMEGGLMAFRYSDLQGVTKNFTQKLGEGGFGSVFKGVLPDSTAIAVKKLEGLRQGEKQFRTEVSTIGTIQHVNLVRLRGFCTQGTNRLLVYDYMPNGSLDTLLFSSKTSAKVLNWKTRYQIALGTARGLYYLHEKCRDCIIHCDIKPENILLDDSFVPKVADFGLAKLMGRDFSRVLTTMRGTRGYLAPEWITGVAITAKADVYSYGMMLFEIISGMRNSEQVVEGRGAFFPTRAAGKLIEGDALSLLDTKLEGDANPEEVTRVCRVACWCIQDDETLRPTMGQAVQILEGVLEVDVPPIPRSLQIFSENPPENIIFFSDLSSNPSSQTQTSTSDSSQNKTTSSTSSGNPS</sequence>
<dbReference type="EMBL" id="CM037018">
    <property type="protein sequence ID" value="KAH7675773.1"/>
    <property type="molecule type" value="Genomic_DNA"/>
</dbReference>
<proteinExistence type="predicted"/>